<protein>
    <recommendedName>
        <fullName evidence="3">Dodecin domain-containing protein</fullName>
    </recommendedName>
</protein>
<dbReference type="eggNOG" id="COG3360">
    <property type="taxonomic scope" value="Bacteria"/>
</dbReference>
<dbReference type="InterPro" id="IPR009923">
    <property type="entry name" value="Dodecin"/>
</dbReference>
<dbReference type="KEGG" id="xce:Xcel_2262"/>
<dbReference type="AlphaFoldDB" id="D1BV41"/>
<dbReference type="PANTHER" id="PTHR39324">
    <property type="entry name" value="CALCIUM DODECIN"/>
    <property type="match status" value="1"/>
</dbReference>
<sequence>MSGTVARITEISARSDVGFDDAIKVGVERATATLRNVQGAWVKEQKVDVTDGHITHWQVVLEITFVLD</sequence>
<dbReference type="PANTHER" id="PTHR39324:SF1">
    <property type="entry name" value="CALCIUM DODECIN"/>
    <property type="match status" value="1"/>
</dbReference>
<reference evidence="1 2" key="2">
    <citation type="journal article" date="2010" name="Stand. Genomic Sci.">
        <title>Complete genome sequence of Xylanimonas cellulosilytica type strain (XIL07).</title>
        <authorList>
            <person name="Foster B."/>
            <person name="Pukall R."/>
            <person name="Abt B."/>
            <person name="Nolan M."/>
            <person name="Glavina Del Rio T."/>
            <person name="Chen F."/>
            <person name="Lucas S."/>
            <person name="Tice H."/>
            <person name="Pitluck S."/>
            <person name="Cheng J.-F."/>
            <person name="Chertkov O."/>
            <person name="Brettin T."/>
            <person name="Han C."/>
            <person name="Detter J.C."/>
            <person name="Bruce D."/>
            <person name="Goodwin L."/>
            <person name="Ivanova N."/>
            <person name="Mavromatis K."/>
            <person name="Pati A."/>
            <person name="Mikhailova N."/>
            <person name="Chen A."/>
            <person name="Palaniappan K."/>
            <person name="Land M."/>
            <person name="Hauser L."/>
            <person name="Chang Y.-J."/>
            <person name="Jeffries C.D."/>
            <person name="Chain P."/>
            <person name="Rohde M."/>
            <person name="Goeker M."/>
            <person name="Bristow J."/>
            <person name="Eisen J.A."/>
            <person name="Markowitz V."/>
            <person name="Hugenholtz P."/>
            <person name="Kyrpides N.C."/>
            <person name="Klenk H.-P."/>
            <person name="Lapidus A."/>
        </authorList>
    </citation>
    <scope>NUCLEOTIDE SEQUENCE [LARGE SCALE GENOMIC DNA]</scope>
    <source>
        <strain evidence="2">DSM 15894 / CECT 5975 / LMG 20990 / XIL07</strain>
    </source>
</reference>
<dbReference type="SUPFAM" id="SSF89807">
    <property type="entry name" value="Dodecin-like"/>
    <property type="match status" value="1"/>
</dbReference>
<dbReference type="Proteomes" id="UP000002255">
    <property type="component" value="Chromosome"/>
</dbReference>
<evidence type="ECO:0008006" key="3">
    <source>
        <dbReference type="Google" id="ProtNLM"/>
    </source>
</evidence>
<proteinExistence type="predicted"/>
<gene>
    <name evidence="1" type="ordered locus">Xcel_2262</name>
</gene>
<dbReference type="STRING" id="446471.Xcel_2262"/>
<organism evidence="1 2">
    <name type="scientific">Xylanimonas cellulosilytica (strain DSM 15894 / JCM 12276 / CECT 5975 / KCTC 9989 / LMG 20990 / NBRC 107835 / XIL07)</name>
    <dbReference type="NCBI Taxonomy" id="446471"/>
    <lineage>
        <taxon>Bacteria</taxon>
        <taxon>Bacillati</taxon>
        <taxon>Actinomycetota</taxon>
        <taxon>Actinomycetes</taxon>
        <taxon>Micrococcales</taxon>
        <taxon>Promicromonosporaceae</taxon>
        <taxon>Xylanimonas</taxon>
    </lineage>
</organism>
<dbReference type="InterPro" id="IPR036694">
    <property type="entry name" value="Dodecin-like_sf"/>
</dbReference>
<name>D1BV41_XYLCX</name>
<dbReference type="Gene3D" id="3.30.1660.10">
    <property type="entry name" value="Flavin-binding protein dodecin"/>
    <property type="match status" value="1"/>
</dbReference>
<accession>D1BV41</accession>
<evidence type="ECO:0000313" key="2">
    <source>
        <dbReference type="Proteomes" id="UP000002255"/>
    </source>
</evidence>
<dbReference type="InterPro" id="IPR025543">
    <property type="entry name" value="Dodecin-like"/>
</dbReference>
<dbReference type="Pfam" id="PF07311">
    <property type="entry name" value="Dodecin"/>
    <property type="match status" value="1"/>
</dbReference>
<dbReference type="EMBL" id="CP001821">
    <property type="protein sequence ID" value="ACZ31280.1"/>
    <property type="molecule type" value="Genomic_DNA"/>
</dbReference>
<dbReference type="HOGENOM" id="CLU_161196_2_0_11"/>
<reference evidence="2" key="1">
    <citation type="submission" date="2009-11" db="EMBL/GenBank/DDBJ databases">
        <title>The complete chromosome of Xylanimonas cellulosilytica DSM 15894.</title>
        <authorList>
            <consortium name="US DOE Joint Genome Institute (JGI-PGF)"/>
            <person name="Lucas S."/>
            <person name="Copeland A."/>
            <person name="Lapidus A."/>
            <person name="Glavina del Rio T."/>
            <person name="Dalin E."/>
            <person name="Tice H."/>
            <person name="Bruce D."/>
            <person name="Goodwin L."/>
            <person name="Pitluck S."/>
            <person name="Kyrpides N."/>
            <person name="Mavromatis K."/>
            <person name="Ivanova N."/>
            <person name="Mikhailova N."/>
            <person name="Foster B."/>
            <person name="Clum A."/>
            <person name="Brettin T."/>
            <person name="Detter J.C."/>
            <person name="Han C."/>
            <person name="Larimer F."/>
            <person name="Land M."/>
            <person name="Hauser L."/>
            <person name="Markowitz V."/>
            <person name="Cheng J.F."/>
            <person name="Hugenholtz P."/>
            <person name="Woyke T."/>
            <person name="Wu D."/>
            <person name="Gehrich-Schroeter G."/>
            <person name="Schneider S."/>
            <person name="Pukall S.R."/>
            <person name="Klenk H.P."/>
            <person name="Eisen J.A."/>
        </authorList>
    </citation>
    <scope>NUCLEOTIDE SEQUENCE [LARGE SCALE GENOMIC DNA]</scope>
    <source>
        <strain evidence="2">DSM 15894 / CECT 5975 / LMG 20990 / XIL07</strain>
    </source>
</reference>
<dbReference type="OrthoDB" id="9805889at2"/>
<keyword evidence="2" id="KW-1185">Reference proteome</keyword>
<evidence type="ECO:0000313" key="1">
    <source>
        <dbReference type="EMBL" id="ACZ31280.1"/>
    </source>
</evidence>